<evidence type="ECO:0000313" key="10">
    <source>
        <dbReference type="Proteomes" id="UP001576774"/>
    </source>
</evidence>
<gene>
    <name evidence="9" type="ORF">ACE1CC_33590</name>
</gene>
<proteinExistence type="predicted"/>
<dbReference type="Proteomes" id="UP001576774">
    <property type="component" value="Unassembled WGS sequence"/>
</dbReference>
<evidence type="ECO:0000256" key="2">
    <source>
        <dbReference type="ARBA" id="ARBA00012438"/>
    </source>
</evidence>
<dbReference type="Gene3D" id="1.10.287.130">
    <property type="match status" value="1"/>
</dbReference>
<dbReference type="EMBL" id="JBHFNQ010000247">
    <property type="protein sequence ID" value="MFB2881811.1"/>
    <property type="molecule type" value="Genomic_DNA"/>
</dbReference>
<evidence type="ECO:0000259" key="8">
    <source>
        <dbReference type="PROSITE" id="PS50109"/>
    </source>
</evidence>
<dbReference type="SUPFAM" id="SSF47384">
    <property type="entry name" value="Homodimeric domain of signal transducing histidine kinase"/>
    <property type="match status" value="1"/>
</dbReference>
<dbReference type="SUPFAM" id="SSF55874">
    <property type="entry name" value="ATPase domain of HSP90 chaperone/DNA topoisomerase II/histidine kinase"/>
    <property type="match status" value="1"/>
</dbReference>
<dbReference type="InterPro" id="IPR036097">
    <property type="entry name" value="HisK_dim/P_sf"/>
</dbReference>
<keyword evidence="7" id="KW-1133">Transmembrane helix</keyword>
<protein>
    <recommendedName>
        <fullName evidence="2">histidine kinase</fullName>
        <ecNumber evidence="2">2.7.13.3</ecNumber>
    </recommendedName>
</protein>
<keyword evidence="4" id="KW-0808">Transferase</keyword>
<feature type="domain" description="Histidine kinase" evidence="8">
    <location>
        <begin position="205"/>
        <end position="422"/>
    </location>
</feature>
<organism evidence="9 10">
    <name type="scientific">Floridaenema aerugineum BLCC-F46</name>
    <dbReference type="NCBI Taxonomy" id="3153654"/>
    <lineage>
        <taxon>Bacteria</taxon>
        <taxon>Bacillati</taxon>
        <taxon>Cyanobacteriota</taxon>
        <taxon>Cyanophyceae</taxon>
        <taxon>Oscillatoriophycideae</taxon>
        <taxon>Aerosakkonematales</taxon>
        <taxon>Aerosakkonemataceae</taxon>
        <taxon>Floridanema</taxon>
        <taxon>Floridanema aerugineum</taxon>
    </lineage>
</organism>
<evidence type="ECO:0000256" key="5">
    <source>
        <dbReference type="ARBA" id="ARBA00022777"/>
    </source>
</evidence>
<feature type="transmembrane region" description="Helical" evidence="7">
    <location>
        <begin position="12"/>
        <end position="30"/>
    </location>
</feature>
<dbReference type="RefSeq" id="WP_413274779.1">
    <property type="nucleotide sequence ID" value="NZ_JBHFNQ010000247.1"/>
</dbReference>
<comment type="caution">
    <text evidence="9">The sequence shown here is derived from an EMBL/GenBank/DDBJ whole genome shotgun (WGS) entry which is preliminary data.</text>
</comment>
<dbReference type="PANTHER" id="PTHR43711:SF1">
    <property type="entry name" value="HISTIDINE KINASE 1"/>
    <property type="match status" value="1"/>
</dbReference>
<evidence type="ECO:0000256" key="7">
    <source>
        <dbReference type="SAM" id="Phobius"/>
    </source>
</evidence>
<dbReference type="SMART" id="SM00388">
    <property type="entry name" value="HisKA"/>
    <property type="match status" value="1"/>
</dbReference>
<dbReference type="InterPro" id="IPR050736">
    <property type="entry name" value="Sensor_HK_Regulatory"/>
</dbReference>
<keyword evidence="10" id="KW-1185">Reference proteome</keyword>
<keyword evidence="6" id="KW-0902">Two-component regulatory system</keyword>
<dbReference type="SMART" id="SM00387">
    <property type="entry name" value="HATPase_c"/>
    <property type="match status" value="1"/>
</dbReference>
<feature type="transmembrane region" description="Helical" evidence="7">
    <location>
        <begin position="164"/>
        <end position="185"/>
    </location>
</feature>
<dbReference type="InterPro" id="IPR036890">
    <property type="entry name" value="HATPase_C_sf"/>
</dbReference>
<sequence length="422" mass="47276">MFSRSRQNLARWFTLSMGSVFLVFVALFYLREARDRLQVFDRTLLNISQIMAANVEEIVYQNQRQLDLENVPILGSDAIRLDTEVLFARWYTPKKQLLQFVGPIPPPKLKDKSGFETIPGETANYTGRLRQLTLPVYREGKLLGYLQIAASLAPVEAPLRQLQLFLVIVVPSMLISITLIGWFLGGAAMQPIRQSYQQLQQFTADASHELRAPLAGIVSNAQVGLMEPIDPKEQTSRLQTISQVAESMGVLIAHLLFLARNEGKLPPEALRSTDLVSLLQPFLEEYHQQTAIKNLTFSSNLPDRPLIVKVEPDLIRQAIINLLSNACRYTLSGGKIELSIISQPRWVVIQVKDTGIGIGEEDLPRIFDRFYRVDKVRTSQTGGFGLGLAITQQIITAHNGQISVKSTLGKGSTFEIRLPISR</sequence>
<dbReference type="Gene3D" id="3.30.565.10">
    <property type="entry name" value="Histidine kinase-like ATPase, C-terminal domain"/>
    <property type="match status" value="1"/>
</dbReference>
<evidence type="ECO:0000256" key="3">
    <source>
        <dbReference type="ARBA" id="ARBA00022553"/>
    </source>
</evidence>
<dbReference type="InterPro" id="IPR003661">
    <property type="entry name" value="HisK_dim/P_dom"/>
</dbReference>
<evidence type="ECO:0000256" key="6">
    <source>
        <dbReference type="ARBA" id="ARBA00023012"/>
    </source>
</evidence>
<dbReference type="CDD" id="cd00082">
    <property type="entry name" value="HisKA"/>
    <property type="match status" value="1"/>
</dbReference>
<dbReference type="PANTHER" id="PTHR43711">
    <property type="entry name" value="TWO-COMPONENT HISTIDINE KINASE"/>
    <property type="match status" value="1"/>
</dbReference>
<dbReference type="PROSITE" id="PS50109">
    <property type="entry name" value="HIS_KIN"/>
    <property type="match status" value="1"/>
</dbReference>
<dbReference type="GO" id="GO:0016301">
    <property type="term" value="F:kinase activity"/>
    <property type="evidence" value="ECO:0007669"/>
    <property type="project" value="UniProtKB-KW"/>
</dbReference>
<dbReference type="InterPro" id="IPR003594">
    <property type="entry name" value="HATPase_dom"/>
</dbReference>
<dbReference type="EC" id="2.7.13.3" evidence="2"/>
<keyword evidence="7" id="KW-0472">Membrane</keyword>
<dbReference type="PRINTS" id="PR00344">
    <property type="entry name" value="BCTRLSENSOR"/>
</dbReference>
<evidence type="ECO:0000313" key="9">
    <source>
        <dbReference type="EMBL" id="MFB2881811.1"/>
    </source>
</evidence>
<accession>A0ABV4XGX4</accession>
<keyword evidence="7" id="KW-0812">Transmembrane</keyword>
<dbReference type="InterPro" id="IPR005467">
    <property type="entry name" value="His_kinase_dom"/>
</dbReference>
<keyword evidence="3" id="KW-0597">Phosphoprotein</keyword>
<dbReference type="Pfam" id="PF00512">
    <property type="entry name" value="HisKA"/>
    <property type="match status" value="1"/>
</dbReference>
<dbReference type="Pfam" id="PF02518">
    <property type="entry name" value="HATPase_c"/>
    <property type="match status" value="1"/>
</dbReference>
<name>A0ABV4XGX4_9CYAN</name>
<keyword evidence="5 9" id="KW-0418">Kinase</keyword>
<dbReference type="InterPro" id="IPR004358">
    <property type="entry name" value="Sig_transdc_His_kin-like_C"/>
</dbReference>
<evidence type="ECO:0000256" key="4">
    <source>
        <dbReference type="ARBA" id="ARBA00022679"/>
    </source>
</evidence>
<reference evidence="9 10" key="1">
    <citation type="submission" date="2024-09" db="EMBL/GenBank/DDBJ databases">
        <title>Floridaenema gen nov. (Aerosakkonemataceae, Aerosakkonematales ord. nov., Cyanobacteria) from benthic tropical and subtropical fresh waters, with the description of four new species.</title>
        <authorList>
            <person name="Moretto J.A."/>
            <person name="Berthold D.E."/>
            <person name="Lefler F.W."/>
            <person name="Huang I.-S."/>
            <person name="Laughinghouse H. IV."/>
        </authorList>
    </citation>
    <scope>NUCLEOTIDE SEQUENCE [LARGE SCALE GENOMIC DNA]</scope>
    <source>
        <strain evidence="9 10">BLCC-F46</strain>
    </source>
</reference>
<evidence type="ECO:0000256" key="1">
    <source>
        <dbReference type="ARBA" id="ARBA00000085"/>
    </source>
</evidence>
<comment type="catalytic activity">
    <reaction evidence="1">
        <text>ATP + protein L-histidine = ADP + protein N-phospho-L-histidine.</text>
        <dbReference type="EC" id="2.7.13.3"/>
    </reaction>
</comment>